<dbReference type="Gene3D" id="3.30.70.100">
    <property type="match status" value="1"/>
</dbReference>
<evidence type="ECO:0000313" key="4">
    <source>
        <dbReference type="Proteomes" id="UP000218934"/>
    </source>
</evidence>
<keyword evidence="4" id="KW-1185">Reference proteome</keyword>
<feature type="domain" description="BLUF" evidence="2">
    <location>
        <begin position="68"/>
        <end position="162"/>
    </location>
</feature>
<evidence type="ECO:0000313" key="3">
    <source>
        <dbReference type="EMBL" id="PCE40915.1"/>
    </source>
</evidence>
<dbReference type="Proteomes" id="UP000218934">
    <property type="component" value="Unassembled WGS sequence"/>
</dbReference>
<dbReference type="SMART" id="SM01034">
    <property type="entry name" value="BLUF"/>
    <property type="match status" value="1"/>
</dbReference>
<dbReference type="GO" id="GO:0071949">
    <property type="term" value="F:FAD binding"/>
    <property type="evidence" value="ECO:0007669"/>
    <property type="project" value="InterPro"/>
</dbReference>
<dbReference type="GO" id="GO:0009882">
    <property type="term" value="F:blue light photoreceptor activity"/>
    <property type="evidence" value="ECO:0007669"/>
    <property type="project" value="InterPro"/>
</dbReference>
<dbReference type="EMBL" id="NWUF01000021">
    <property type="protein sequence ID" value="PCE40915.1"/>
    <property type="molecule type" value="Genomic_DNA"/>
</dbReference>
<feature type="region of interest" description="Disordered" evidence="1">
    <location>
        <begin position="204"/>
        <end position="225"/>
    </location>
</feature>
<evidence type="ECO:0000259" key="2">
    <source>
        <dbReference type="PROSITE" id="PS50925"/>
    </source>
</evidence>
<dbReference type="InterPro" id="IPR036046">
    <property type="entry name" value="Acylphosphatase-like_dom_sf"/>
</dbReference>
<dbReference type="PROSITE" id="PS50925">
    <property type="entry name" value="BLUF"/>
    <property type="match status" value="1"/>
</dbReference>
<proteinExistence type="predicted"/>
<reference evidence="3 4" key="1">
    <citation type="submission" date="2017-09" db="EMBL/GenBank/DDBJ databases">
        <title>The Catabolism of 3,6-Dichlorosalicylic acid is Initiated by the Cytochrome P450 Monooxygenase DsmABC in Rhizorhabdus dicambivorans Ndbn-20.</title>
        <authorList>
            <person name="Na L."/>
        </authorList>
    </citation>
    <scope>NUCLEOTIDE SEQUENCE [LARGE SCALE GENOMIC DNA]</scope>
    <source>
        <strain evidence="3 4">Ndbn-20m</strain>
    </source>
</reference>
<dbReference type="Pfam" id="PF04940">
    <property type="entry name" value="BLUF"/>
    <property type="match status" value="1"/>
</dbReference>
<name>A0A2A4FQ84_9SPHN</name>
<gene>
    <name evidence="3" type="ORF">COO09_17945</name>
</gene>
<comment type="caution">
    <text evidence="3">The sequence shown here is derived from an EMBL/GenBank/DDBJ whole genome shotgun (WGS) entry which is preliminary data.</text>
</comment>
<protein>
    <recommendedName>
        <fullName evidence="2">BLUF domain-containing protein</fullName>
    </recommendedName>
</protein>
<dbReference type="AlphaFoldDB" id="A0A2A4FQ84"/>
<dbReference type="SUPFAM" id="SSF54975">
    <property type="entry name" value="Acylphosphatase/BLUF domain-like"/>
    <property type="match status" value="1"/>
</dbReference>
<organism evidence="3 4">
    <name type="scientific">Rhizorhabdus dicambivorans</name>
    <dbReference type="NCBI Taxonomy" id="1850238"/>
    <lineage>
        <taxon>Bacteria</taxon>
        <taxon>Pseudomonadati</taxon>
        <taxon>Pseudomonadota</taxon>
        <taxon>Alphaproteobacteria</taxon>
        <taxon>Sphingomonadales</taxon>
        <taxon>Sphingomonadaceae</taxon>
        <taxon>Rhizorhabdus</taxon>
    </lineage>
</organism>
<dbReference type="InterPro" id="IPR007024">
    <property type="entry name" value="BLUF_domain"/>
</dbReference>
<sequence length="225" mass="24566">MSDRSGFSFVNIRNRSQNSSVPPVEPLGRCAFHLQVRADRWAARAISDALAGRPDDGGNIIEARKMGEHMVLYTSTCLIPPAHADAELARLVEQARVRNAVLRVTGALLYSELRRFAQILEGDAHAVHALMDSIRRDARHTRVTTLYDGPLQRRMFGSWSLAYAGPSVLVDRAIEAAEFGAHSVSPRPRDDLVALMIDLARRQPSRGGVEPSHLGAAGRGRGLSG</sequence>
<evidence type="ECO:0000256" key="1">
    <source>
        <dbReference type="SAM" id="MobiDB-lite"/>
    </source>
</evidence>
<dbReference type="KEGG" id="rdi:CMV14_07845"/>
<accession>A0A2A4FQ84</accession>